<dbReference type="Gene3D" id="3.10.150.10">
    <property type="entry name" value="DNA Polymerase III, subunit A, domain 2"/>
    <property type="match status" value="1"/>
</dbReference>
<dbReference type="NCBIfam" id="TIGR00663">
    <property type="entry name" value="dnan"/>
    <property type="match status" value="1"/>
</dbReference>
<evidence type="ECO:0000256" key="1">
    <source>
        <dbReference type="ARBA" id="ARBA00004496"/>
    </source>
</evidence>
<dbReference type="InterPro" id="IPR046938">
    <property type="entry name" value="DNA_clamp_sf"/>
</dbReference>
<keyword evidence="6 9" id="KW-0235">DNA replication</keyword>
<evidence type="ECO:0000256" key="2">
    <source>
        <dbReference type="ARBA" id="ARBA00010752"/>
    </source>
</evidence>
<dbReference type="InterPro" id="IPR022634">
    <property type="entry name" value="DNA_polIII_beta_N"/>
</dbReference>
<gene>
    <name evidence="13" type="ORF">A2961_02515</name>
</gene>
<dbReference type="GO" id="GO:0008408">
    <property type="term" value="F:3'-5' exonuclease activity"/>
    <property type="evidence" value="ECO:0007669"/>
    <property type="project" value="InterPro"/>
</dbReference>
<evidence type="ECO:0000256" key="8">
    <source>
        <dbReference type="ARBA" id="ARBA00023125"/>
    </source>
</evidence>
<dbReference type="InterPro" id="IPR001001">
    <property type="entry name" value="DNA_polIII_beta"/>
</dbReference>
<comment type="function">
    <text evidence="9">Confers DNA tethering and processivity to DNA polymerases and other proteins. Acts as a clamp, forming a ring around DNA (a reaction catalyzed by the clamp-loading complex) which diffuses in an ATP-independent manner freely and bidirectionally along dsDNA. Initially characterized for its ability to contact the catalytic subunit of DNA polymerase III (Pol III), a complex, multichain enzyme responsible for most of the replicative synthesis in bacteria; Pol III exhibits 3'-5' exonuclease proofreading activity. The beta chain is required for initiation of replication as well as for processivity of DNA replication.</text>
</comment>
<organism evidence="13 14">
    <name type="scientific">Candidatus Woesebacteria bacterium RIFCSPLOWO2_01_FULL_39_21</name>
    <dbReference type="NCBI Taxonomy" id="1802519"/>
    <lineage>
        <taxon>Bacteria</taxon>
        <taxon>Candidatus Woeseibacteriota</taxon>
    </lineage>
</organism>
<dbReference type="AlphaFoldDB" id="A0A1F8BCK1"/>
<dbReference type="GO" id="GO:0006271">
    <property type="term" value="P:DNA strand elongation involved in DNA replication"/>
    <property type="evidence" value="ECO:0007669"/>
    <property type="project" value="TreeGrafter"/>
</dbReference>
<keyword evidence="5 9" id="KW-0548">Nucleotidyltransferase</keyword>
<comment type="similarity">
    <text evidence="2 9">Belongs to the beta sliding clamp family.</text>
</comment>
<dbReference type="GO" id="GO:0003677">
    <property type="term" value="F:DNA binding"/>
    <property type="evidence" value="ECO:0007669"/>
    <property type="project" value="UniProtKB-UniRule"/>
</dbReference>
<accession>A0A1F8BCK1</accession>
<dbReference type="InterPro" id="IPR022635">
    <property type="entry name" value="DNA_polIII_beta_C"/>
</dbReference>
<sequence>MKIEVLQEKLSKSLNISSRFVANRAQLPILNNVMLDGNKTKLSIYATNLEMSAVISIGSKVTTSGKITVPSRILTDIITNLSPGNVSLEAEKEQLKISAGSFNCNLMGINASDFPNVPSVLSKASFKLPYDLLLKALLKTLFCVSNDEARPILTGVLFVFGSSGLTLVATDGFRLSLKKIPFKTDIKDQRVVIPKNILLEISKLLKSDSLNVEFNEDSNQALFQFEDIVLSSRIIDGEFPDFEKIIPKSFEVTVNLGKEGFAQAVKLSSVFARESSNVIKLTIKKDGLTVSSESEKAGTQTSHLDAKVEGLTNDLVVAYNFRFIEEFLNVIEGEDVGIELTDSTSPGVFKDPKDPNFLHLIMPVKIQG</sequence>
<keyword evidence="7 9" id="KW-0239">DNA-directed DNA polymerase</keyword>
<evidence type="ECO:0000256" key="9">
    <source>
        <dbReference type="PIRNR" id="PIRNR000804"/>
    </source>
</evidence>
<evidence type="ECO:0000313" key="14">
    <source>
        <dbReference type="Proteomes" id="UP000177082"/>
    </source>
</evidence>
<dbReference type="CDD" id="cd00140">
    <property type="entry name" value="beta_clamp"/>
    <property type="match status" value="1"/>
</dbReference>
<dbReference type="InterPro" id="IPR022637">
    <property type="entry name" value="DNA_polIII_beta_cen"/>
</dbReference>
<dbReference type="SUPFAM" id="SSF55979">
    <property type="entry name" value="DNA clamp"/>
    <property type="match status" value="3"/>
</dbReference>
<name>A0A1F8BCK1_9BACT</name>
<evidence type="ECO:0000256" key="5">
    <source>
        <dbReference type="ARBA" id="ARBA00022695"/>
    </source>
</evidence>
<dbReference type="GO" id="GO:0005737">
    <property type="term" value="C:cytoplasm"/>
    <property type="evidence" value="ECO:0007669"/>
    <property type="project" value="UniProtKB-SubCell"/>
</dbReference>
<evidence type="ECO:0000259" key="11">
    <source>
        <dbReference type="Pfam" id="PF02767"/>
    </source>
</evidence>
<dbReference type="EMBL" id="MGHF01000032">
    <property type="protein sequence ID" value="OGM61787.1"/>
    <property type="molecule type" value="Genomic_DNA"/>
</dbReference>
<dbReference type="SMART" id="SM00480">
    <property type="entry name" value="POL3Bc"/>
    <property type="match status" value="1"/>
</dbReference>
<feature type="domain" description="DNA polymerase III beta sliding clamp C-terminal" evidence="12">
    <location>
        <begin position="244"/>
        <end position="364"/>
    </location>
</feature>
<dbReference type="STRING" id="1802519.A2961_02515"/>
<evidence type="ECO:0000256" key="6">
    <source>
        <dbReference type="ARBA" id="ARBA00022705"/>
    </source>
</evidence>
<comment type="subcellular location">
    <subcellularLocation>
        <location evidence="1 9">Cytoplasm</location>
    </subcellularLocation>
</comment>
<keyword evidence="3 9" id="KW-0963">Cytoplasm</keyword>
<dbReference type="GO" id="GO:0003887">
    <property type="term" value="F:DNA-directed DNA polymerase activity"/>
    <property type="evidence" value="ECO:0007669"/>
    <property type="project" value="UniProtKB-UniRule"/>
</dbReference>
<proteinExistence type="inferred from homology"/>
<dbReference type="PANTHER" id="PTHR30478">
    <property type="entry name" value="DNA POLYMERASE III SUBUNIT BETA"/>
    <property type="match status" value="1"/>
</dbReference>
<evidence type="ECO:0000256" key="4">
    <source>
        <dbReference type="ARBA" id="ARBA00022679"/>
    </source>
</evidence>
<protein>
    <recommendedName>
        <fullName evidence="9">Beta sliding clamp</fullName>
    </recommendedName>
</protein>
<feature type="domain" description="DNA polymerase III beta sliding clamp central" evidence="11">
    <location>
        <begin position="128"/>
        <end position="241"/>
    </location>
</feature>
<evidence type="ECO:0000313" key="13">
    <source>
        <dbReference type="EMBL" id="OGM61787.1"/>
    </source>
</evidence>
<dbReference type="PIRSF" id="PIRSF000804">
    <property type="entry name" value="DNA_pol_III_b"/>
    <property type="match status" value="1"/>
</dbReference>
<dbReference type="PANTHER" id="PTHR30478:SF0">
    <property type="entry name" value="BETA SLIDING CLAMP"/>
    <property type="match status" value="1"/>
</dbReference>
<evidence type="ECO:0000256" key="3">
    <source>
        <dbReference type="ARBA" id="ARBA00022490"/>
    </source>
</evidence>
<comment type="subunit">
    <text evidence="9">Forms a ring-shaped head-to-tail homodimer around DNA.</text>
</comment>
<comment type="caution">
    <text evidence="13">The sequence shown here is derived from an EMBL/GenBank/DDBJ whole genome shotgun (WGS) entry which is preliminary data.</text>
</comment>
<dbReference type="Pfam" id="PF00712">
    <property type="entry name" value="DNA_pol3_beta"/>
    <property type="match status" value="1"/>
</dbReference>
<dbReference type="Proteomes" id="UP000177082">
    <property type="component" value="Unassembled WGS sequence"/>
</dbReference>
<evidence type="ECO:0000259" key="10">
    <source>
        <dbReference type="Pfam" id="PF00712"/>
    </source>
</evidence>
<dbReference type="Pfam" id="PF02768">
    <property type="entry name" value="DNA_pol3_beta_3"/>
    <property type="match status" value="1"/>
</dbReference>
<dbReference type="Pfam" id="PF02767">
    <property type="entry name" value="DNA_pol3_beta_2"/>
    <property type="match status" value="1"/>
</dbReference>
<feature type="domain" description="DNA polymerase III beta sliding clamp N-terminal" evidence="10">
    <location>
        <begin position="1"/>
        <end position="118"/>
    </location>
</feature>
<evidence type="ECO:0000256" key="7">
    <source>
        <dbReference type="ARBA" id="ARBA00022932"/>
    </source>
</evidence>
<reference evidence="13 14" key="1">
    <citation type="journal article" date="2016" name="Nat. Commun.">
        <title>Thousands of microbial genomes shed light on interconnected biogeochemical processes in an aquifer system.</title>
        <authorList>
            <person name="Anantharaman K."/>
            <person name="Brown C.T."/>
            <person name="Hug L.A."/>
            <person name="Sharon I."/>
            <person name="Castelle C.J."/>
            <person name="Probst A.J."/>
            <person name="Thomas B.C."/>
            <person name="Singh A."/>
            <person name="Wilkins M.J."/>
            <person name="Karaoz U."/>
            <person name="Brodie E.L."/>
            <person name="Williams K.H."/>
            <person name="Hubbard S.S."/>
            <person name="Banfield J.F."/>
        </authorList>
    </citation>
    <scope>NUCLEOTIDE SEQUENCE [LARGE SCALE GENOMIC DNA]</scope>
</reference>
<dbReference type="GO" id="GO:0009360">
    <property type="term" value="C:DNA polymerase III complex"/>
    <property type="evidence" value="ECO:0007669"/>
    <property type="project" value="InterPro"/>
</dbReference>
<keyword evidence="4 9" id="KW-0808">Transferase</keyword>
<keyword evidence="8" id="KW-0238">DNA-binding</keyword>
<evidence type="ECO:0000259" key="12">
    <source>
        <dbReference type="Pfam" id="PF02768"/>
    </source>
</evidence>
<dbReference type="Gene3D" id="3.70.10.10">
    <property type="match status" value="1"/>
</dbReference>